<name>A0ABD3MF71_9STRA</name>
<gene>
    <name evidence="4" type="ORF">ACHAW5_000206</name>
</gene>
<feature type="region of interest" description="Disordered" evidence="2">
    <location>
        <begin position="279"/>
        <end position="315"/>
    </location>
</feature>
<feature type="region of interest" description="Disordered" evidence="2">
    <location>
        <begin position="41"/>
        <end position="64"/>
    </location>
</feature>
<keyword evidence="5" id="KW-1185">Reference proteome</keyword>
<dbReference type="EMBL" id="JALLAZ020001818">
    <property type="protein sequence ID" value="KAL3762770.1"/>
    <property type="molecule type" value="Genomic_DNA"/>
</dbReference>
<feature type="coiled-coil region" evidence="1">
    <location>
        <begin position="397"/>
        <end position="424"/>
    </location>
</feature>
<keyword evidence="1" id="KW-0175">Coiled coil</keyword>
<evidence type="ECO:0000256" key="1">
    <source>
        <dbReference type="SAM" id="Coils"/>
    </source>
</evidence>
<dbReference type="InterPro" id="IPR022136">
    <property type="entry name" value="DUF3668"/>
</dbReference>
<feature type="coiled-coil region" evidence="1">
    <location>
        <begin position="479"/>
        <end position="573"/>
    </location>
</feature>
<feature type="compositionally biased region" description="Polar residues" evidence="2">
    <location>
        <begin position="629"/>
        <end position="649"/>
    </location>
</feature>
<comment type="caution">
    <text evidence="4">The sequence shown here is derived from an EMBL/GenBank/DDBJ whole genome shotgun (WGS) entry which is preliminary data.</text>
</comment>
<organism evidence="4 5">
    <name type="scientific">Stephanodiscus triporus</name>
    <dbReference type="NCBI Taxonomy" id="2934178"/>
    <lineage>
        <taxon>Eukaryota</taxon>
        <taxon>Sar</taxon>
        <taxon>Stramenopiles</taxon>
        <taxon>Ochrophyta</taxon>
        <taxon>Bacillariophyta</taxon>
        <taxon>Coscinodiscophyceae</taxon>
        <taxon>Thalassiosirophycidae</taxon>
        <taxon>Stephanodiscales</taxon>
        <taxon>Stephanodiscaceae</taxon>
        <taxon>Stephanodiscus</taxon>
    </lineage>
</organism>
<dbReference type="PANTHER" id="PTHR21574">
    <property type="entry name" value="CENTROSOMAL PROTEIN OF 120 KDA"/>
    <property type="match status" value="1"/>
</dbReference>
<protein>
    <recommendedName>
        <fullName evidence="3">DUF3668 domain-containing protein</fullName>
    </recommendedName>
</protein>
<feature type="compositionally biased region" description="Polar residues" evidence="2">
    <location>
        <begin position="41"/>
        <end position="50"/>
    </location>
</feature>
<feature type="domain" description="DUF3668" evidence="3">
    <location>
        <begin position="85"/>
        <end position="213"/>
    </location>
</feature>
<feature type="compositionally biased region" description="Low complexity" evidence="2">
    <location>
        <begin position="279"/>
        <end position="289"/>
    </location>
</feature>
<dbReference type="PANTHER" id="PTHR21574:SF0">
    <property type="entry name" value="CENTROSOMAL PROTEIN OF 120 KDA"/>
    <property type="match status" value="1"/>
</dbReference>
<dbReference type="InterPro" id="IPR039893">
    <property type="entry name" value="CEP120-like"/>
</dbReference>
<feature type="compositionally biased region" description="Basic and acidic residues" evidence="2">
    <location>
        <begin position="51"/>
        <end position="61"/>
    </location>
</feature>
<dbReference type="Pfam" id="PF12416">
    <property type="entry name" value="DUF3668"/>
    <property type="match status" value="1"/>
</dbReference>
<accession>A0ABD3MF71</accession>
<evidence type="ECO:0000313" key="5">
    <source>
        <dbReference type="Proteomes" id="UP001530315"/>
    </source>
</evidence>
<dbReference type="Proteomes" id="UP001530315">
    <property type="component" value="Unassembled WGS sequence"/>
</dbReference>
<dbReference type="AlphaFoldDB" id="A0ABD3MF71"/>
<evidence type="ECO:0000313" key="4">
    <source>
        <dbReference type="EMBL" id="KAL3762770.1"/>
    </source>
</evidence>
<evidence type="ECO:0000259" key="3">
    <source>
        <dbReference type="Pfam" id="PF12416"/>
    </source>
</evidence>
<proteinExistence type="predicted"/>
<reference evidence="4 5" key="1">
    <citation type="submission" date="2024-10" db="EMBL/GenBank/DDBJ databases">
        <title>Updated reference genomes for cyclostephanoid diatoms.</title>
        <authorList>
            <person name="Roberts W.R."/>
            <person name="Alverson A.J."/>
        </authorList>
    </citation>
    <scope>NUCLEOTIDE SEQUENCE [LARGE SCALE GENOMIC DNA]</scope>
    <source>
        <strain evidence="4 5">AJA276-08</strain>
    </source>
</reference>
<evidence type="ECO:0000256" key="2">
    <source>
        <dbReference type="SAM" id="MobiDB-lite"/>
    </source>
</evidence>
<feature type="region of interest" description="Disordered" evidence="2">
    <location>
        <begin position="607"/>
        <end position="649"/>
    </location>
</feature>
<feature type="region of interest" description="Disordered" evidence="2">
    <location>
        <begin position="1"/>
        <end position="25"/>
    </location>
</feature>
<sequence>MSHHSNPGNEHRNEQEENYSSALPTAEDCADHYLPSIFTRSNLSDANDTSSRNEEVDEPSKRKGIPQRLVRFAVPATTNLNPTAQDIHVIGNGSELFEIKFCVQKCWDLHLLRASTNATTSSGACPTRNMWLSYRFIGSVVQSEIFSEDNFIPMIKTFLIQSSLPELLRYFNDKKHATLRIYLCTEGEVLGTSFVDLRHLIAPEHECEGRMVQNEYIIKSRRTDASKIEGGKRNTPPFSPRIAVRLCIDRNTVIDADKKGELSPEMSTKLHHEWQRSTLAVSSSTSSQTNAMECDDRASSPRVYSTADKDSPNEKNQLEVLKNKEHQLSVKEAELSLREKEIYQAAAALERKRCEWEQWRCQQEGEWQEKLRRKEGAMLKVVEERACIIEKERLSSLEVSKNEYEKLEARLRKALVDVETKERQLKDTELGHQHERKRRLAELQSREKLMKDDLKHSIEIERAKANAAIEQAVIAGKAAAVANKKVDQMVSEMDQLREQHRATPEFTLLHQLAELKGQLADSERRIEVLKAEKNQVSTEKEQFRSSVHKLARALRLEREKAAAKNQCHNQQVRLSYDINEQSFVLGGEQAEIQRILADLCKISQRKGQPIASGASDDDQNDEVSHDNNTHPTPSLQPLRPSNNMSTYTGHSFEMQPLIESDVIDLNGMLPKG</sequence>